<evidence type="ECO:0000259" key="8">
    <source>
        <dbReference type="Pfam" id="PF10502"/>
    </source>
</evidence>
<dbReference type="InterPro" id="IPR000223">
    <property type="entry name" value="Pept_S26A_signal_pept_1"/>
</dbReference>
<keyword evidence="10" id="KW-1185">Reference proteome</keyword>
<keyword evidence="7" id="KW-0645">Protease</keyword>
<dbReference type="RefSeq" id="WP_267780381.1">
    <property type="nucleotide sequence ID" value="NZ_CP113089.1"/>
</dbReference>
<feature type="active site" evidence="6">
    <location>
        <position position="61"/>
    </location>
</feature>
<dbReference type="Pfam" id="PF10502">
    <property type="entry name" value="Peptidase_S26"/>
    <property type="match status" value="1"/>
</dbReference>
<dbReference type="InterPro" id="IPR036286">
    <property type="entry name" value="LexA/Signal_pep-like_sf"/>
</dbReference>
<dbReference type="InterPro" id="IPR019758">
    <property type="entry name" value="Pept_S26A_signal_pept_1_CS"/>
</dbReference>
<dbReference type="PRINTS" id="PR00727">
    <property type="entry name" value="LEADERPTASE"/>
</dbReference>
<keyword evidence="5 7" id="KW-0378">Hydrolase</keyword>
<evidence type="ECO:0000256" key="3">
    <source>
        <dbReference type="ARBA" id="ARBA00009370"/>
    </source>
</evidence>
<dbReference type="GO" id="GO:0009003">
    <property type="term" value="F:signal peptidase activity"/>
    <property type="evidence" value="ECO:0007669"/>
    <property type="project" value="UniProtKB-EC"/>
</dbReference>
<feature type="domain" description="Peptidase S26" evidence="8">
    <location>
        <begin position="31"/>
        <end position="221"/>
    </location>
</feature>
<organism evidence="9 10">
    <name type="scientific">Microcella daejeonensis</name>
    <dbReference type="NCBI Taxonomy" id="2994971"/>
    <lineage>
        <taxon>Bacteria</taxon>
        <taxon>Bacillati</taxon>
        <taxon>Actinomycetota</taxon>
        <taxon>Actinomycetes</taxon>
        <taxon>Micrococcales</taxon>
        <taxon>Microbacteriaceae</taxon>
        <taxon>Microcella</taxon>
    </lineage>
</organism>
<evidence type="ECO:0000256" key="5">
    <source>
        <dbReference type="ARBA" id="ARBA00022801"/>
    </source>
</evidence>
<comment type="catalytic activity">
    <reaction evidence="1 7">
        <text>Cleavage of hydrophobic, N-terminal signal or leader sequences from secreted and periplasmic proteins.</text>
        <dbReference type="EC" id="3.4.21.89"/>
    </reaction>
</comment>
<comment type="similarity">
    <text evidence="3 7">Belongs to the peptidase S26 family.</text>
</comment>
<gene>
    <name evidence="9" type="primary">lepB</name>
    <name evidence="9" type="ORF">OVN18_08960</name>
</gene>
<protein>
    <recommendedName>
        <fullName evidence="4 7">Signal peptidase I</fullName>
        <ecNumber evidence="4 7">3.4.21.89</ecNumber>
    </recommendedName>
</protein>
<dbReference type="PANTHER" id="PTHR43390">
    <property type="entry name" value="SIGNAL PEPTIDASE I"/>
    <property type="match status" value="1"/>
</dbReference>
<keyword evidence="7" id="KW-1133">Transmembrane helix</keyword>
<dbReference type="GO" id="GO:0006465">
    <property type="term" value="P:signal peptide processing"/>
    <property type="evidence" value="ECO:0007669"/>
    <property type="project" value="InterPro"/>
</dbReference>
<accession>A0A9E8MJH9</accession>
<dbReference type="PROSITE" id="PS00761">
    <property type="entry name" value="SPASE_I_3"/>
    <property type="match status" value="1"/>
</dbReference>
<dbReference type="EC" id="3.4.21.89" evidence="4 7"/>
<evidence type="ECO:0000256" key="7">
    <source>
        <dbReference type="RuleBase" id="RU362042"/>
    </source>
</evidence>
<reference evidence="9" key="1">
    <citation type="submission" date="2022-11" db="EMBL/GenBank/DDBJ databases">
        <title>Description of Microcella daejonensis nov. sp, isolated from riverside soil.</title>
        <authorList>
            <person name="Molina K.M."/>
            <person name="Kim S.B."/>
        </authorList>
    </citation>
    <scope>NUCLEOTIDE SEQUENCE</scope>
    <source>
        <strain evidence="9">MMS21-STM12</strain>
    </source>
</reference>
<dbReference type="EMBL" id="CP113089">
    <property type="protein sequence ID" value="WAB80696.1"/>
    <property type="molecule type" value="Genomic_DNA"/>
</dbReference>
<evidence type="ECO:0000313" key="10">
    <source>
        <dbReference type="Proteomes" id="UP001164706"/>
    </source>
</evidence>
<name>A0A9E8MJH9_9MICO</name>
<dbReference type="Proteomes" id="UP001164706">
    <property type="component" value="Chromosome"/>
</dbReference>
<dbReference type="GO" id="GO:0004252">
    <property type="term" value="F:serine-type endopeptidase activity"/>
    <property type="evidence" value="ECO:0007669"/>
    <property type="project" value="InterPro"/>
</dbReference>
<evidence type="ECO:0000256" key="2">
    <source>
        <dbReference type="ARBA" id="ARBA00004401"/>
    </source>
</evidence>
<sequence>MTEDAALPAAGASDTSTGASSRRRSALLFLRDVALIIIAALLISFIIKTFLIRSFYIPSPSMSDTLVENDRIIVNQLVPELVPLERGDVVVFTDPGSWLTPQPEAPQPPLVAAAEWLGSIVGLSAPDSDEHLVKRLIGLPGDRVVCCNDLGQMSVNGVPLEEPYIRGAGSGSPASERDFQIDVPEGTLWVMGDNRNNSSDSRFNGTVPISDVVGRAFVISWPLDRWTWLDNYPLVFDGVDEARASVDDR</sequence>
<evidence type="ECO:0000256" key="6">
    <source>
        <dbReference type="PIRSR" id="PIRSR600223-1"/>
    </source>
</evidence>
<feature type="active site" evidence="6">
    <location>
        <position position="134"/>
    </location>
</feature>
<evidence type="ECO:0000313" key="9">
    <source>
        <dbReference type="EMBL" id="WAB80696.1"/>
    </source>
</evidence>
<evidence type="ECO:0000256" key="4">
    <source>
        <dbReference type="ARBA" id="ARBA00013208"/>
    </source>
</evidence>
<dbReference type="AlphaFoldDB" id="A0A9E8MJH9"/>
<dbReference type="SUPFAM" id="SSF51306">
    <property type="entry name" value="LexA/Signal peptidase"/>
    <property type="match status" value="1"/>
</dbReference>
<dbReference type="PANTHER" id="PTHR43390:SF1">
    <property type="entry name" value="CHLOROPLAST PROCESSING PEPTIDASE"/>
    <property type="match status" value="1"/>
</dbReference>
<feature type="transmembrane region" description="Helical" evidence="7">
    <location>
        <begin position="33"/>
        <end position="56"/>
    </location>
</feature>
<keyword evidence="7" id="KW-0812">Transmembrane</keyword>
<dbReference type="GO" id="GO:0005886">
    <property type="term" value="C:plasma membrane"/>
    <property type="evidence" value="ECO:0007669"/>
    <property type="project" value="UniProtKB-SubCell"/>
</dbReference>
<keyword evidence="7" id="KW-0472">Membrane</keyword>
<proteinExistence type="inferred from homology"/>
<dbReference type="KEGG" id="mdb:OVN18_08960"/>
<comment type="subcellular location">
    <subcellularLocation>
        <location evidence="2">Cell membrane</location>
        <topology evidence="2">Single-pass type II membrane protein</topology>
    </subcellularLocation>
    <subcellularLocation>
        <location evidence="7">Membrane</location>
        <topology evidence="7">Single-pass type II membrane protein</topology>
    </subcellularLocation>
</comment>
<dbReference type="Gene3D" id="2.10.109.10">
    <property type="entry name" value="Umud Fragment, subunit A"/>
    <property type="match status" value="1"/>
</dbReference>
<dbReference type="CDD" id="cd06530">
    <property type="entry name" value="S26_SPase_I"/>
    <property type="match status" value="1"/>
</dbReference>
<dbReference type="InterPro" id="IPR019533">
    <property type="entry name" value="Peptidase_S26"/>
</dbReference>
<dbReference type="NCBIfam" id="TIGR02227">
    <property type="entry name" value="sigpep_I_bact"/>
    <property type="match status" value="1"/>
</dbReference>
<evidence type="ECO:0000256" key="1">
    <source>
        <dbReference type="ARBA" id="ARBA00000677"/>
    </source>
</evidence>